<comment type="pathway">
    <text evidence="2">Amino-acid biosynthesis; L-serine biosynthesis; L-serine from 3-phospho-D-glycerate: step 3/3.</text>
</comment>
<comment type="caution">
    <text evidence="14">The sequence shown here is derived from an EMBL/GenBank/DDBJ whole genome shotgun (WGS) entry which is preliminary data.</text>
</comment>
<evidence type="ECO:0000256" key="3">
    <source>
        <dbReference type="ARBA" id="ARBA00009184"/>
    </source>
</evidence>
<comment type="cofactor">
    <cofactor evidence="1">
        <name>Mg(2+)</name>
        <dbReference type="ChEBI" id="CHEBI:18420"/>
    </cofactor>
</comment>
<evidence type="ECO:0000256" key="11">
    <source>
        <dbReference type="ARBA" id="ARBA00048138"/>
    </source>
</evidence>
<dbReference type="InterPro" id="IPR050582">
    <property type="entry name" value="HAD-like_SerB"/>
</dbReference>
<evidence type="ECO:0000256" key="8">
    <source>
        <dbReference type="ARBA" id="ARBA00022842"/>
    </source>
</evidence>
<feature type="region of interest" description="Disordered" evidence="13">
    <location>
        <begin position="1"/>
        <end position="38"/>
    </location>
</feature>
<evidence type="ECO:0000256" key="2">
    <source>
        <dbReference type="ARBA" id="ARBA00005135"/>
    </source>
</evidence>
<evidence type="ECO:0000256" key="4">
    <source>
        <dbReference type="ARBA" id="ARBA00012640"/>
    </source>
</evidence>
<keyword evidence="8" id="KW-0460">Magnesium</keyword>
<dbReference type="PANTHER" id="PTHR43344:SF2">
    <property type="entry name" value="PHOSPHOSERINE PHOSPHATASE"/>
    <property type="match status" value="1"/>
</dbReference>
<dbReference type="NCBIfam" id="TIGR00338">
    <property type="entry name" value="serB"/>
    <property type="match status" value="1"/>
</dbReference>
<keyword evidence="5" id="KW-0028">Amino-acid biosynthesis</keyword>
<dbReference type="PANTHER" id="PTHR43344">
    <property type="entry name" value="PHOSPHOSERINE PHOSPHATASE"/>
    <property type="match status" value="1"/>
</dbReference>
<keyword evidence="7" id="KW-0378">Hydrolase</keyword>
<evidence type="ECO:0000256" key="10">
    <source>
        <dbReference type="ARBA" id="ARBA00031693"/>
    </source>
</evidence>
<comment type="catalytic activity">
    <reaction evidence="12">
        <text>O-phospho-D-serine + H2O = D-serine + phosphate</text>
        <dbReference type="Rhea" id="RHEA:24873"/>
        <dbReference type="ChEBI" id="CHEBI:15377"/>
        <dbReference type="ChEBI" id="CHEBI:35247"/>
        <dbReference type="ChEBI" id="CHEBI:43474"/>
        <dbReference type="ChEBI" id="CHEBI:58680"/>
        <dbReference type="EC" id="3.1.3.3"/>
    </reaction>
</comment>
<protein>
    <recommendedName>
        <fullName evidence="4">phosphoserine phosphatase</fullName>
        <ecNumber evidence="4">3.1.3.3</ecNumber>
    </recommendedName>
    <alternativeName>
        <fullName evidence="10">O-phosphoserine phosphohydrolase</fullName>
    </alternativeName>
</protein>
<evidence type="ECO:0000256" key="5">
    <source>
        <dbReference type="ARBA" id="ARBA00022605"/>
    </source>
</evidence>
<dbReference type="SFLD" id="SFLDS00003">
    <property type="entry name" value="Haloacid_Dehalogenase"/>
    <property type="match status" value="1"/>
</dbReference>
<keyword evidence="9" id="KW-0718">Serine biosynthesis</keyword>
<dbReference type="Gene3D" id="3.40.50.1000">
    <property type="entry name" value="HAD superfamily/HAD-like"/>
    <property type="match status" value="1"/>
</dbReference>
<dbReference type="NCBIfam" id="TIGR01488">
    <property type="entry name" value="HAD-SF-IB"/>
    <property type="match status" value="1"/>
</dbReference>
<name>A0ABQ4D8J1_9CELL</name>
<evidence type="ECO:0000256" key="9">
    <source>
        <dbReference type="ARBA" id="ARBA00023299"/>
    </source>
</evidence>
<dbReference type="SFLD" id="SFLDF00029">
    <property type="entry name" value="phosphoserine_phosphatase"/>
    <property type="match status" value="1"/>
</dbReference>
<dbReference type="SFLD" id="SFLDG01137">
    <property type="entry name" value="C1.6.1:_Phosphoserine_Phosphat"/>
    <property type="match status" value="1"/>
</dbReference>
<dbReference type="SFLD" id="SFLDG01136">
    <property type="entry name" value="C1.6:_Phosphoserine_Phosphatas"/>
    <property type="match status" value="1"/>
</dbReference>
<evidence type="ECO:0000256" key="7">
    <source>
        <dbReference type="ARBA" id="ARBA00022801"/>
    </source>
</evidence>
<gene>
    <name evidence="14" type="ORF">Col01nite_07660</name>
</gene>
<evidence type="ECO:0000313" key="15">
    <source>
        <dbReference type="Proteomes" id="UP000618382"/>
    </source>
</evidence>
<sequence length="248" mass="25163">MRDDPWTGGRAPRGRTSVPVVDTTSAGTAPAPPAPGPRRLVVMDVDSTLITGEVVEMLAAHAGPHALAEVAAVTEAAMRGELDFAASLHARVATLAGLPATVLADVLAEVELTPGAGELVAELHARGWPVGLVSGGFCEVVEPLAERLGITMVRANRLEVVGGRLTGRVQGDVVDRAAKARALTEFAAATGVPMDRTVAVGDGANDLDMVAAAGVGVAFNAKPVLAEAADAVVRGRLDAVLDLPQLAG</sequence>
<comment type="similarity">
    <text evidence="3">Belongs to the HAD-like hydrolase superfamily. SerB family.</text>
</comment>
<accession>A0ABQ4D8J1</accession>
<dbReference type="SUPFAM" id="SSF56784">
    <property type="entry name" value="HAD-like"/>
    <property type="match status" value="1"/>
</dbReference>
<dbReference type="Proteomes" id="UP000618382">
    <property type="component" value="Unassembled WGS sequence"/>
</dbReference>
<dbReference type="InterPro" id="IPR023214">
    <property type="entry name" value="HAD_sf"/>
</dbReference>
<evidence type="ECO:0000313" key="14">
    <source>
        <dbReference type="EMBL" id="GIG31607.1"/>
    </source>
</evidence>
<keyword evidence="15" id="KW-1185">Reference proteome</keyword>
<dbReference type="InterPro" id="IPR036412">
    <property type="entry name" value="HAD-like_sf"/>
</dbReference>
<keyword evidence="6" id="KW-0479">Metal-binding</keyword>
<dbReference type="EMBL" id="BONN01000002">
    <property type="protein sequence ID" value="GIG31607.1"/>
    <property type="molecule type" value="Genomic_DNA"/>
</dbReference>
<organism evidence="14 15">
    <name type="scientific">Cellulomonas oligotrophica</name>
    <dbReference type="NCBI Taxonomy" id="931536"/>
    <lineage>
        <taxon>Bacteria</taxon>
        <taxon>Bacillati</taxon>
        <taxon>Actinomycetota</taxon>
        <taxon>Actinomycetes</taxon>
        <taxon>Micrococcales</taxon>
        <taxon>Cellulomonadaceae</taxon>
        <taxon>Cellulomonas</taxon>
    </lineage>
</organism>
<dbReference type="Pfam" id="PF12710">
    <property type="entry name" value="HAD"/>
    <property type="match status" value="1"/>
</dbReference>
<evidence type="ECO:0000256" key="13">
    <source>
        <dbReference type="SAM" id="MobiDB-lite"/>
    </source>
</evidence>
<dbReference type="InterPro" id="IPR004469">
    <property type="entry name" value="PSP"/>
</dbReference>
<evidence type="ECO:0000256" key="12">
    <source>
        <dbReference type="ARBA" id="ARBA00048523"/>
    </source>
</evidence>
<proteinExistence type="inferred from homology"/>
<evidence type="ECO:0000256" key="6">
    <source>
        <dbReference type="ARBA" id="ARBA00022723"/>
    </source>
</evidence>
<reference evidence="14 15" key="1">
    <citation type="submission" date="2021-01" db="EMBL/GenBank/DDBJ databases">
        <title>Whole genome shotgun sequence of Cellulomonas oligotrophica NBRC 109435.</title>
        <authorList>
            <person name="Komaki H."/>
            <person name="Tamura T."/>
        </authorList>
    </citation>
    <scope>NUCLEOTIDE SEQUENCE [LARGE SCALE GENOMIC DNA]</scope>
    <source>
        <strain evidence="14 15">NBRC 109435</strain>
    </source>
</reference>
<evidence type="ECO:0000256" key="1">
    <source>
        <dbReference type="ARBA" id="ARBA00001946"/>
    </source>
</evidence>
<comment type="catalytic activity">
    <reaction evidence="11">
        <text>O-phospho-L-serine + H2O = L-serine + phosphate</text>
        <dbReference type="Rhea" id="RHEA:21208"/>
        <dbReference type="ChEBI" id="CHEBI:15377"/>
        <dbReference type="ChEBI" id="CHEBI:33384"/>
        <dbReference type="ChEBI" id="CHEBI:43474"/>
        <dbReference type="ChEBI" id="CHEBI:57524"/>
        <dbReference type="EC" id="3.1.3.3"/>
    </reaction>
</comment>
<dbReference type="EC" id="3.1.3.3" evidence="4"/>